<dbReference type="Pfam" id="PF13560">
    <property type="entry name" value="HTH_31"/>
    <property type="match status" value="1"/>
</dbReference>
<proteinExistence type="predicted"/>
<dbReference type="PROSITE" id="PS50943">
    <property type="entry name" value="HTH_CROC1"/>
    <property type="match status" value="1"/>
</dbReference>
<dbReference type="Pfam" id="PF19054">
    <property type="entry name" value="DUF5753"/>
    <property type="match status" value="1"/>
</dbReference>
<gene>
    <name evidence="2" type="ORF">OG563_21510</name>
</gene>
<dbReference type="InterPro" id="IPR010982">
    <property type="entry name" value="Lambda_DNA-bd_dom_sf"/>
</dbReference>
<name>A0ABZ1Z855_9NOCA</name>
<protein>
    <submittedName>
        <fullName evidence="2">Helix-turn-helix domain-containing protein</fullName>
    </submittedName>
</protein>
<dbReference type="RefSeq" id="WP_329415318.1">
    <property type="nucleotide sequence ID" value="NZ_CP109441.1"/>
</dbReference>
<accession>A0ABZ1Z855</accession>
<sequence>MTGKNPTTIPRRQLGRELRELRHGAGLSIADAARLIERGAGTLQRLEKGESPRIRQLDIEALCKIYSATNRMKALKALAAQADERTRPVDDSCWWQRYEDLIPDDFGTYLSLESAAAKVIMYQADVVPGIVQTADYARALDRLFFKSDTPMELEQRIQVRMQRQAALTRGLSPVEVDLLLDESVLRRMVGGKRVMAAQLRKLADTPPNVRVRIIPFSAGLPLGIATGPFVILHFPTDLSTKRPVEPTTVYAESYGSRLYYDSADIVSRYLGAHESISRVALSEADSKRLLRQVAKEFET</sequence>
<dbReference type="InterPro" id="IPR001387">
    <property type="entry name" value="Cro/C1-type_HTH"/>
</dbReference>
<dbReference type="SUPFAM" id="SSF47413">
    <property type="entry name" value="lambda repressor-like DNA-binding domains"/>
    <property type="match status" value="1"/>
</dbReference>
<evidence type="ECO:0000259" key="1">
    <source>
        <dbReference type="PROSITE" id="PS50943"/>
    </source>
</evidence>
<dbReference type="CDD" id="cd00093">
    <property type="entry name" value="HTH_XRE"/>
    <property type="match status" value="1"/>
</dbReference>
<evidence type="ECO:0000313" key="3">
    <source>
        <dbReference type="Proteomes" id="UP001432062"/>
    </source>
</evidence>
<dbReference type="InterPro" id="IPR043917">
    <property type="entry name" value="DUF5753"/>
</dbReference>
<dbReference type="EMBL" id="CP109441">
    <property type="protein sequence ID" value="WUV50546.1"/>
    <property type="molecule type" value="Genomic_DNA"/>
</dbReference>
<evidence type="ECO:0000313" key="2">
    <source>
        <dbReference type="EMBL" id="WUV50546.1"/>
    </source>
</evidence>
<dbReference type="Gene3D" id="1.10.260.40">
    <property type="entry name" value="lambda repressor-like DNA-binding domains"/>
    <property type="match status" value="1"/>
</dbReference>
<dbReference type="Proteomes" id="UP001432062">
    <property type="component" value="Chromosome"/>
</dbReference>
<keyword evidence="3" id="KW-1185">Reference proteome</keyword>
<reference evidence="2" key="1">
    <citation type="submission" date="2022-10" db="EMBL/GenBank/DDBJ databases">
        <title>The complete genomes of actinobacterial strains from the NBC collection.</title>
        <authorList>
            <person name="Joergensen T.S."/>
            <person name="Alvarez Arevalo M."/>
            <person name="Sterndorff E.B."/>
            <person name="Faurdal D."/>
            <person name="Vuksanovic O."/>
            <person name="Mourched A.-S."/>
            <person name="Charusanti P."/>
            <person name="Shaw S."/>
            <person name="Blin K."/>
            <person name="Weber T."/>
        </authorList>
    </citation>
    <scope>NUCLEOTIDE SEQUENCE</scope>
    <source>
        <strain evidence="2">NBC_01482</strain>
    </source>
</reference>
<feature type="domain" description="HTH cro/C1-type" evidence="1">
    <location>
        <begin position="18"/>
        <end position="66"/>
    </location>
</feature>
<organism evidence="2 3">
    <name type="scientific">Nocardia vinacea</name>
    <dbReference type="NCBI Taxonomy" id="96468"/>
    <lineage>
        <taxon>Bacteria</taxon>
        <taxon>Bacillati</taxon>
        <taxon>Actinomycetota</taxon>
        <taxon>Actinomycetes</taxon>
        <taxon>Mycobacteriales</taxon>
        <taxon>Nocardiaceae</taxon>
        <taxon>Nocardia</taxon>
    </lineage>
</organism>